<dbReference type="PATRIC" id="fig|1566026.4.peg.2848"/>
<evidence type="ECO:0000313" key="1">
    <source>
        <dbReference type="EMBL" id="KOF03675.1"/>
    </source>
</evidence>
<reference evidence="2" key="1">
    <citation type="submission" date="2014-11" db="EMBL/GenBank/DDBJ databases">
        <title>Genome sequencing of Roseivirga sp. D-25.</title>
        <authorList>
            <person name="Selvaratnam C."/>
            <person name="Thevarajoo S."/>
            <person name="Goh K.M."/>
            <person name="Eee R."/>
            <person name="Chan K.-G."/>
            <person name="Chong C.S."/>
        </authorList>
    </citation>
    <scope>NUCLEOTIDE SEQUENCE [LARGE SCALE GENOMIC DNA]</scope>
    <source>
        <strain evidence="2">D-25</strain>
    </source>
</reference>
<comment type="caution">
    <text evidence="1">The sequence shown here is derived from an EMBL/GenBank/DDBJ whole genome shotgun (WGS) entry which is preliminary data.</text>
</comment>
<dbReference type="AlphaFoldDB" id="A0A0L8AN77"/>
<proteinExistence type="predicted"/>
<protein>
    <submittedName>
        <fullName evidence="1">Uncharacterized protein</fullName>
    </submittedName>
</protein>
<dbReference type="Proteomes" id="UP000036908">
    <property type="component" value="Unassembled WGS sequence"/>
</dbReference>
<accession>A0A0L8AN77</accession>
<sequence length="70" mass="7740">MIGLLINIIDNTGQSNTGLGNFRHWITHHHYRVAPTELDAVINSLLPTGHPYGIIGFGKGDQYQLLWGAD</sequence>
<organism evidence="1 2">
    <name type="scientific">Roseivirga seohaensis subsp. aquiponti</name>
    <dbReference type="NCBI Taxonomy" id="1566026"/>
    <lineage>
        <taxon>Bacteria</taxon>
        <taxon>Pseudomonadati</taxon>
        <taxon>Bacteroidota</taxon>
        <taxon>Cytophagia</taxon>
        <taxon>Cytophagales</taxon>
        <taxon>Roseivirgaceae</taxon>
        <taxon>Roseivirga</taxon>
    </lineage>
</organism>
<dbReference type="EMBL" id="JSVA01000006">
    <property type="protein sequence ID" value="KOF03675.1"/>
    <property type="molecule type" value="Genomic_DNA"/>
</dbReference>
<gene>
    <name evidence="1" type="ORF">OB69_05120</name>
</gene>
<evidence type="ECO:0000313" key="2">
    <source>
        <dbReference type="Proteomes" id="UP000036908"/>
    </source>
</evidence>
<keyword evidence="2" id="KW-1185">Reference proteome</keyword>
<name>A0A0L8AN77_9BACT</name>